<gene>
    <name evidence="2" type="ORF">EDD27_10284</name>
</gene>
<name>A0A438MNF9_9ACTN</name>
<keyword evidence="1" id="KW-0812">Transmembrane</keyword>
<keyword evidence="3" id="KW-1185">Reference proteome</keyword>
<dbReference type="RefSeq" id="WP_127939807.1">
    <property type="nucleotide sequence ID" value="NZ_SAUN01000001.1"/>
</dbReference>
<keyword evidence="1" id="KW-1133">Transmembrane helix</keyword>
<comment type="caution">
    <text evidence="2">The sequence shown here is derived from an EMBL/GenBank/DDBJ whole genome shotgun (WGS) entry which is preliminary data.</text>
</comment>
<organism evidence="2 3">
    <name type="scientific">Nonomuraea polychroma</name>
    <dbReference type="NCBI Taxonomy" id="46176"/>
    <lineage>
        <taxon>Bacteria</taxon>
        <taxon>Bacillati</taxon>
        <taxon>Actinomycetota</taxon>
        <taxon>Actinomycetes</taxon>
        <taxon>Streptosporangiales</taxon>
        <taxon>Streptosporangiaceae</taxon>
        <taxon>Nonomuraea</taxon>
    </lineage>
</organism>
<accession>A0A438MNF9</accession>
<dbReference type="AlphaFoldDB" id="A0A438MNF9"/>
<proteinExistence type="predicted"/>
<feature type="transmembrane region" description="Helical" evidence="1">
    <location>
        <begin position="12"/>
        <end position="29"/>
    </location>
</feature>
<dbReference type="EMBL" id="SAUN01000001">
    <property type="protein sequence ID" value="RVX47354.1"/>
    <property type="molecule type" value="Genomic_DNA"/>
</dbReference>
<evidence type="ECO:0008006" key="4">
    <source>
        <dbReference type="Google" id="ProtNLM"/>
    </source>
</evidence>
<protein>
    <recommendedName>
        <fullName evidence="4">Type VII secretion system (Wss) protein ESAT-6</fullName>
    </recommendedName>
</protein>
<reference evidence="2 3" key="1">
    <citation type="submission" date="2019-01" db="EMBL/GenBank/DDBJ databases">
        <title>Sequencing the genomes of 1000 actinobacteria strains.</title>
        <authorList>
            <person name="Klenk H.-P."/>
        </authorList>
    </citation>
    <scope>NUCLEOTIDE SEQUENCE [LARGE SCALE GENOMIC DNA]</scope>
    <source>
        <strain evidence="2 3">DSM 43925</strain>
    </source>
</reference>
<feature type="transmembrane region" description="Helical" evidence="1">
    <location>
        <begin position="151"/>
        <end position="172"/>
    </location>
</feature>
<keyword evidence="1" id="KW-0472">Membrane</keyword>
<dbReference type="OrthoDB" id="3533186at2"/>
<dbReference type="Proteomes" id="UP000284824">
    <property type="component" value="Unassembled WGS sequence"/>
</dbReference>
<evidence type="ECO:0000313" key="2">
    <source>
        <dbReference type="EMBL" id="RVX47354.1"/>
    </source>
</evidence>
<sequence length="279" mass="29511">MAGYETDFDGFVTALGLATAAAVVMPYAWPIVGLMGLMVADPFAQDQAADQWLNPHSVNISPASASPLFAGGGQQEWRPPMAAPAASDIAALRGELQRLTKEIGEAGDWEGRAYQSFKDKVDVLDGHLATLDENRTGCGNTLRCTAQGYHVLMSVCIIVGAFLEALAVFVLACRMSVAGALQGEAAAMRAVVGLHNSVSTVFKNHWKLIMKATGILGIAGIAYNQFAKDLPGLQAVSASKPNLMEASAIYDAASLDMVDSPESKFDTGQFEQPSLMPGW</sequence>
<evidence type="ECO:0000313" key="3">
    <source>
        <dbReference type="Proteomes" id="UP000284824"/>
    </source>
</evidence>
<evidence type="ECO:0000256" key="1">
    <source>
        <dbReference type="SAM" id="Phobius"/>
    </source>
</evidence>